<dbReference type="Pfam" id="PF10593">
    <property type="entry name" value="Z1"/>
    <property type="match status" value="1"/>
</dbReference>
<evidence type="ECO:0000313" key="3">
    <source>
        <dbReference type="Proteomes" id="UP000253508"/>
    </source>
</evidence>
<evidence type="ECO:0000313" key="2">
    <source>
        <dbReference type="EMBL" id="RCK56745.1"/>
    </source>
</evidence>
<evidence type="ECO:0000259" key="1">
    <source>
        <dbReference type="Pfam" id="PF10593"/>
    </source>
</evidence>
<dbReference type="InterPro" id="IPR018310">
    <property type="entry name" value="Put_endonuclease_Z1-dom"/>
</dbReference>
<accession>A0A367XSY8</accession>
<dbReference type="EMBL" id="QORO01000008">
    <property type="protein sequence ID" value="RCK56745.1"/>
    <property type="molecule type" value="Genomic_DNA"/>
</dbReference>
<organism evidence="2 3">
    <name type="scientific">Microbacterium sorbitolivorans</name>
    <dbReference type="NCBI Taxonomy" id="1867410"/>
    <lineage>
        <taxon>Bacteria</taxon>
        <taxon>Bacillati</taxon>
        <taxon>Actinomycetota</taxon>
        <taxon>Actinomycetes</taxon>
        <taxon>Micrococcales</taxon>
        <taxon>Microbacteriaceae</taxon>
        <taxon>Microbacterium</taxon>
    </lineage>
</organism>
<feature type="domain" description="Putative endonuclease Z1" evidence="1">
    <location>
        <begin position="328"/>
        <end position="551"/>
    </location>
</feature>
<dbReference type="RefSeq" id="WP_114118928.1">
    <property type="nucleotide sequence ID" value="NZ_BMHU01000009.1"/>
</dbReference>
<sequence>MLARTKFTEIGTSRREDLIERGWYEGVHLANGVWTNLRSRMESSNMADAVPSIDGSTEEIVASLAEPFTEGNKRLGLVIGNVQSGKTANYSAVIAKALDSGYKFILVLSGIHNNLRKQTQLRLDHDLGVTEDSTKWYRLTNENGDFAPYQGNAGAIVNSGRVLAVVKKNSSRLQNVLDFLRDLDPDMKRQTPFLIIDDESDQATPDSSSKIGDEPTAINRLMRQIWDEVGNGTYVGYTATPFANIFMDPNSGEKSDLPDLYPKDFIHVMPTPTNYFGAERIFGLGEPTGGADDINTPDVVRAVPKAEVGLLVPTGKNVAKAQPPVTASLADAIRWFVVATAVRRVRGQHSKHSTMLVHTTQRVDPHFALRDAINDYLEPLKERAREGDVDSFHDIFTQEIDRAADLHHGADKAPTWPRVRDEIPNVLRALRTAVDNGKADDTERLVYPDSPQTVIVVGGGTLSRGLTLEGLFVSFFTRVSTNAYDTLLQMGRWFGYREGYADLQRIWLSPGLEDDYRFLAGVEADVREEIALMIATNKKPKDIGVRVLLHPGRLQVTSSSKMKHVSVAEADFEGFQLQTTRFVPAEAVFSGNFVTTTHFLDEIASCRDPQNARLHRDVEFGRVKAFLDQFGVHPSFEDSLKDLVAWTNEFLPEKKWNVVVSSGNEAETLTVGDERVRAVRRSAIVESDASKGINIRALMRGGDMVADLKLQGLVPERAEGKKALDNIEQKKLRRSRSGGEGRGLLLLYPISRRSSAGAGEVRQSMDVALRGYDERLVDEGLPPIMGIAVIAPFDADNKLERKGTRVSVTPRFAIEADEAEIANVVDTEGDFKGGSV</sequence>
<name>A0A367XSY8_9MICO</name>
<keyword evidence="3" id="KW-1185">Reference proteome</keyword>
<dbReference type="Proteomes" id="UP000253508">
    <property type="component" value="Unassembled WGS sequence"/>
</dbReference>
<protein>
    <recommendedName>
        <fullName evidence="1">Putative endonuclease Z1 domain-containing protein</fullName>
    </recommendedName>
</protein>
<dbReference type="AlphaFoldDB" id="A0A367XSY8"/>
<proteinExistence type="predicted"/>
<reference evidence="2 3" key="1">
    <citation type="submission" date="2018-07" db="EMBL/GenBank/DDBJ databases">
        <title>Microbacterium endoborsara sp. nov., a novel actinobacterium isolated from Borszczowia aralocaspica.</title>
        <authorList>
            <person name="An D."/>
        </authorList>
    </citation>
    <scope>NUCLEOTIDE SEQUENCE [LARGE SCALE GENOMIC DNA]</scope>
    <source>
        <strain evidence="2 3">C1.15228</strain>
    </source>
</reference>
<comment type="caution">
    <text evidence="2">The sequence shown here is derived from an EMBL/GenBank/DDBJ whole genome shotgun (WGS) entry which is preliminary data.</text>
</comment>
<gene>
    <name evidence="2" type="ORF">DTO57_14170</name>
</gene>
<dbReference type="OrthoDB" id="436461at2"/>